<evidence type="ECO:0000259" key="1">
    <source>
        <dbReference type="Pfam" id="PF13679"/>
    </source>
</evidence>
<sequence>MRDHYYDKLLNIKTGGIQQGFNKSFHYHRYEPTPFSALEILIDQYEIKSSDRIVDFGCGKGRLNFFINYLYDATVVGVEMNEVLYDEAMNNRTNYLKKSKTNTDKIEFHCCYAQEYEIKPEDNRFYFFNPFSIQVFNTIVNNILVSLETTSREVELLLYYPSEDYIYFLENQTFFELKKEVILPGLYEHNSNERFLIYSLSFV</sequence>
<evidence type="ECO:0000313" key="2">
    <source>
        <dbReference type="EMBL" id="QQT02322.1"/>
    </source>
</evidence>
<dbReference type="AlphaFoldDB" id="A0A974S241"/>
<dbReference type="InterPro" id="IPR029063">
    <property type="entry name" value="SAM-dependent_MTases_sf"/>
</dbReference>
<protein>
    <submittedName>
        <fullName evidence="2">Methyltransferase</fullName>
    </submittedName>
</protein>
<keyword evidence="2" id="KW-0808">Transferase</keyword>
<dbReference type="GO" id="GO:0032259">
    <property type="term" value="P:methylation"/>
    <property type="evidence" value="ECO:0007669"/>
    <property type="project" value="UniProtKB-KW"/>
</dbReference>
<accession>A0A974S241</accession>
<gene>
    <name evidence="2" type="ORF">I6J18_11075</name>
</gene>
<keyword evidence="2" id="KW-0489">Methyltransferase</keyword>
<proteinExistence type="predicted"/>
<dbReference type="SUPFAM" id="SSF53335">
    <property type="entry name" value="S-adenosyl-L-methionine-dependent methyltransferases"/>
    <property type="match status" value="1"/>
</dbReference>
<name>A0A974S241_PERPY</name>
<dbReference type="Pfam" id="PF13679">
    <property type="entry name" value="Methyltransf_32"/>
    <property type="match status" value="1"/>
</dbReference>
<organism evidence="2 3">
    <name type="scientific">Peribacillus psychrosaccharolyticus</name>
    <name type="common">Bacillus psychrosaccharolyticus</name>
    <dbReference type="NCBI Taxonomy" id="1407"/>
    <lineage>
        <taxon>Bacteria</taxon>
        <taxon>Bacillati</taxon>
        <taxon>Bacillota</taxon>
        <taxon>Bacilli</taxon>
        <taxon>Bacillales</taxon>
        <taxon>Bacillaceae</taxon>
        <taxon>Peribacillus</taxon>
    </lineage>
</organism>
<dbReference type="Proteomes" id="UP000595254">
    <property type="component" value="Chromosome"/>
</dbReference>
<evidence type="ECO:0000313" key="3">
    <source>
        <dbReference type="Proteomes" id="UP000595254"/>
    </source>
</evidence>
<feature type="domain" description="Methyltransferase" evidence="1">
    <location>
        <begin position="42"/>
        <end position="101"/>
    </location>
</feature>
<dbReference type="InterPro" id="IPR025714">
    <property type="entry name" value="Methyltranfer_dom"/>
</dbReference>
<dbReference type="CDD" id="cd02440">
    <property type="entry name" value="AdoMet_MTases"/>
    <property type="match status" value="1"/>
</dbReference>
<dbReference type="GO" id="GO:0008168">
    <property type="term" value="F:methyltransferase activity"/>
    <property type="evidence" value="ECO:0007669"/>
    <property type="project" value="UniProtKB-KW"/>
</dbReference>
<dbReference type="KEGG" id="ppsr:I6J18_11075"/>
<dbReference type="EMBL" id="CP068053">
    <property type="protein sequence ID" value="QQT02322.1"/>
    <property type="molecule type" value="Genomic_DNA"/>
</dbReference>
<dbReference type="Gene3D" id="3.40.50.150">
    <property type="entry name" value="Vaccinia Virus protein VP39"/>
    <property type="match status" value="1"/>
</dbReference>
<dbReference type="RefSeq" id="WP_040376311.1">
    <property type="nucleotide sequence ID" value="NZ_CP068053.1"/>
</dbReference>
<reference evidence="2 3" key="1">
    <citation type="submission" date="2021-01" db="EMBL/GenBank/DDBJ databases">
        <title>FDA dAtabase for Regulatory Grade micrObial Sequences (FDA-ARGOS): Supporting development and validation of Infectious Disease Dx tests.</title>
        <authorList>
            <person name="Nelson B."/>
            <person name="Plummer A."/>
            <person name="Tallon L."/>
            <person name="Sadzewicz L."/>
            <person name="Zhao X."/>
            <person name="Boylan J."/>
            <person name="Ott S."/>
            <person name="Bowen H."/>
            <person name="Vavikolanu K."/>
            <person name="Mehta A."/>
            <person name="Aluvathingal J."/>
            <person name="Nadendla S."/>
            <person name="Myers T."/>
            <person name="Yan Y."/>
            <person name="Sichtig H."/>
        </authorList>
    </citation>
    <scope>NUCLEOTIDE SEQUENCE [LARGE SCALE GENOMIC DNA]</scope>
    <source>
        <strain evidence="2 3">FDAARGOS_1161</strain>
    </source>
</reference>
<keyword evidence="3" id="KW-1185">Reference proteome</keyword>